<sequence length="603" mass="67397">MNLAENLQGVVSSTDINIDYNRDQNLTDYSVATLEDRYLLPNERPQDLFARVAAHYADDQAHAQRLYDYISNLWFMPATPILSNGGTTRGLPISCFLNESGDSLDGISSLWFENIWLASNGGGIGSYWGNVRSVGEKVGINGKTSGIIPFIRVMDSLTFAISQGSLRRGSAAVYLPIHHPEIEEFIELRRPTGGDFNRKALNLHHGVVVTDEFMRAVEAGAKFNLRSPKDGHVVQEVDARALWIRLLTTRIETGEPYILFIDTVNKYVPEHHKKAGLSVKMSNLCAEITLPTGLDHLGNDRTAVCCLSSLNLEKYFEWKDHPTFVEDIMRFLDNVLTDFINNAPDYMSKAKYSAMRERSVGLGVMGFHTFLQAQNIPIESVMSKVWNKKIFQQIREQADAASKTLAAEKGACPDAADFGIQERFSNKMAIAPTASISTIANNTSPGIEPIAANSFVHKTLTGSVTIKNKYLKALLQKYDQDTDETWSSISVGGGSVQHLDFLTDDEKAIFKTAYEIDQRWLIDLAADRTPYICQSQSLNLFLPSDVHKKTLHEIHFLAWKKGVKSLYYKRSKSIQRAESNQTTYTWDAKPAVDTNGEECLACQ</sequence>
<evidence type="ECO:0000259" key="8">
    <source>
        <dbReference type="Pfam" id="PF02867"/>
    </source>
</evidence>
<evidence type="ECO:0000313" key="10">
    <source>
        <dbReference type="Proteomes" id="UP000594001"/>
    </source>
</evidence>
<keyword evidence="4 6" id="KW-0215">Deoxyribonucleotide synthesis</keyword>
<evidence type="ECO:0000256" key="4">
    <source>
        <dbReference type="ARBA" id="ARBA00023116"/>
    </source>
</evidence>
<feature type="domain" description="Ribonucleotide reductase large subunit C-terminal" evidence="8">
    <location>
        <begin position="423"/>
        <end position="568"/>
    </location>
</feature>
<comment type="catalytic activity">
    <reaction evidence="5 6">
        <text>a 2'-deoxyribonucleoside 5'-diphosphate + [thioredoxin]-disulfide + H2O = a ribonucleoside 5'-diphosphate + [thioredoxin]-dithiol</text>
        <dbReference type="Rhea" id="RHEA:23252"/>
        <dbReference type="Rhea" id="RHEA-COMP:10698"/>
        <dbReference type="Rhea" id="RHEA-COMP:10700"/>
        <dbReference type="ChEBI" id="CHEBI:15377"/>
        <dbReference type="ChEBI" id="CHEBI:29950"/>
        <dbReference type="ChEBI" id="CHEBI:50058"/>
        <dbReference type="ChEBI" id="CHEBI:57930"/>
        <dbReference type="ChEBI" id="CHEBI:73316"/>
        <dbReference type="EC" id="1.17.4.1"/>
    </reaction>
</comment>
<dbReference type="Pfam" id="PF02867">
    <property type="entry name" value="Ribonuc_red_lgC"/>
    <property type="match status" value="2"/>
</dbReference>
<feature type="domain" description="Ribonucleotide reductase large subunit C-terminal" evidence="8">
    <location>
        <begin position="94"/>
        <end position="413"/>
    </location>
</feature>
<gene>
    <name evidence="9" type="primary">nrdZ</name>
    <name evidence="9" type="ORF">CPBP_00697</name>
</gene>
<evidence type="ECO:0000259" key="7">
    <source>
        <dbReference type="Pfam" id="PF00317"/>
    </source>
</evidence>
<dbReference type="GO" id="GO:0004748">
    <property type="term" value="F:ribonucleoside-diphosphate reductase activity, thioredoxin disulfide as acceptor"/>
    <property type="evidence" value="ECO:0007669"/>
    <property type="project" value="UniProtKB-EC"/>
</dbReference>
<comment type="function">
    <text evidence="6">Provides the precursors necessary for DNA synthesis. Catalyzes the biosynthesis of deoxyribonucleotides from the corresponding ribonucleotides.</text>
</comment>
<evidence type="ECO:0000256" key="1">
    <source>
        <dbReference type="ARBA" id="ARBA00010406"/>
    </source>
</evidence>
<dbReference type="PANTHER" id="PTHR11573:SF6">
    <property type="entry name" value="RIBONUCLEOSIDE-DIPHOSPHATE REDUCTASE LARGE SUBUNIT"/>
    <property type="match status" value="1"/>
</dbReference>
<dbReference type="NCBIfam" id="NF006577">
    <property type="entry name" value="PRK09102.1"/>
    <property type="match status" value="1"/>
</dbReference>
<evidence type="ECO:0000313" key="9">
    <source>
        <dbReference type="EMBL" id="QOL19926.1"/>
    </source>
</evidence>
<comment type="similarity">
    <text evidence="1 6">Belongs to the ribonucleoside diphosphate reductase large chain family.</text>
</comment>
<dbReference type="GO" id="GO:0009263">
    <property type="term" value="P:deoxyribonucleotide biosynthetic process"/>
    <property type="evidence" value="ECO:0007669"/>
    <property type="project" value="UniProtKB-KW"/>
</dbReference>
<proteinExistence type="inferred from homology"/>
<dbReference type="GO" id="GO:0005524">
    <property type="term" value="F:ATP binding"/>
    <property type="evidence" value="ECO:0007669"/>
    <property type="project" value="InterPro"/>
</dbReference>
<dbReference type="KEGG" id="pbal:CPBP_00697"/>
<evidence type="ECO:0000256" key="3">
    <source>
        <dbReference type="ARBA" id="ARBA00023002"/>
    </source>
</evidence>
<dbReference type="InterPro" id="IPR013509">
    <property type="entry name" value="RNR_lsu_N"/>
</dbReference>
<dbReference type="Proteomes" id="UP000594001">
    <property type="component" value="Chromosome"/>
</dbReference>
<dbReference type="SUPFAM" id="SSF48168">
    <property type="entry name" value="R1 subunit of ribonucleotide reductase, N-terminal domain"/>
    <property type="match status" value="1"/>
</dbReference>
<dbReference type="PRINTS" id="PR01183">
    <property type="entry name" value="RIBORDTASEM1"/>
</dbReference>
<dbReference type="RefSeq" id="WP_350331483.1">
    <property type="nucleotide sequence ID" value="NZ_CP054719.1"/>
</dbReference>
<evidence type="ECO:0000256" key="5">
    <source>
        <dbReference type="ARBA" id="ARBA00047754"/>
    </source>
</evidence>
<dbReference type="GO" id="GO:0005971">
    <property type="term" value="C:ribonucleoside-diphosphate reductase complex"/>
    <property type="evidence" value="ECO:0007669"/>
    <property type="project" value="TreeGrafter"/>
</dbReference>
<accession>A0A7L9RTN5</accession>
<dbReference type="Pfam" id="PF00317">
    <property type="entry name" value="Ribonuc_red_lgN"/>
    <property type="match status" value="1"/>
</dbReference>
<dbReference type="FunFam" id="3.20.70.20:FF:000034">
    <property type="entry name" value="Ribonucleoside-diphosphate reductase large chain, putative"/>
    <property type="match status" value="1"/>
</dbReference>
<feature type="domain" description="Ribonucleotide reductase large subunit N-terminal" evidence="7">
    <location>
        <begin position="25"/>
        <end position="90"/>
    </location>
</feature>
<dbReference type="UniPathway" id="UPA00326"/>
<protein>
    <recommendedName>
        <fullName evidence="2 6">Ribonucleoside-diphosphate reductase</fullName>
        <ecNumber evidence="2 6">1.17.4.1</ecNumber>
    </recommendedName>
</protein>
<organism evidence="9 10">
    <name type="scientific">Candidatus Bodocaedibacter vickermanii</name>
    <dbReference type="NCBI Taxonomy" id="2741701"/>
    <lineage>
        <taxon>Bacteria</taxon>
        <taxon>Pseudomonadati</taxon>
        <taxon>Pseudomonadota</taxon>
        <taxon>Alphaproteobacteria</taxon>
        <taxon>Holosporales</taxon>
        <taxon>Candidatus Paracaedibacteraceae</taxon>
        <taxon>Candidatus Bodocaedibacter</taxon>
    </lineage>
</organism>
<dbReference type="EC" id="1.17.4.1" evidence="2 6"/>
<dbReference type="InterPro" id="IPR039718">
    <property type="entry name" value="Rrm1"/>
</dbReference>
<dbReference type="CDD" id="cd01679">
    <property type="entry name" value="RNR_I"/>
    <property type="match status" value="1"/>
</dbReference>
<keyword evidence="10" id="KW-1185">Reference proteome</keyword>
<dbReference type="SUPFAM" id="SSF51998">
    <property type="entry name" value="PFL-like glycyl radical enzymes"/>
    <property type="match status" value="1"/>
</dbReference>
<dbReference type="AlphaFoldDB" id="A0A7L9RTN5"/>
<dbReference type="Gene3D" id="3.20.70.20">
    <property type="match status" value="1"/>
</dbReference>
<reference evidence="9 10" key="1">
    <citation type="submission" date="2020-06" db="EMBL/GenBank/DDBJ databases">
        <title>The endosymbiont of the kinetoplastid Bodo saltans is a Paracaedibacter-like alpha-proteobacterium possessing a putative toxin-antitoxin system.</title>
        <authorList>
            <person name="Midha S."/>
            <person name="Rigden D.J."/>
            <person name="Siozios S."/>
            <person name="Hurst G.D.D."/>
            <person name="Jackson A.P."/>
        </authorList>
    </citation>
    <scope>NUCLEOTIDE SEQUENCE [LARGE SCALE GENOMIC DNA]</scope>
    <source>
        <strain evidence="9">Lake Konstanz</strain>
    </source>
</reference>
<name>A0A7L9RTN5_9PROT</name>
<dbReference type="EMBL" id="CP054719">
    <property type="protein sequence ID" value="QOL19926.1"/>
    <property type="molecule type" value="Genomic_DNA"/>
</dbReference>
<evidence type="ECO:0000256" key="2">
    <source>
        <dbReference type="ARBA" id="ARBA00012274"/>
    </source>
</evidence>
<evidence type="ECO:0000256" key="6">
    <source>
        <dbReference type="RuleBase" id="RU003410"/>
    </source>
</evidence>
<dbReference type="InterPro" id="IPR008926">
    <property type="entry name" value="RNR_R1-su_N"/>
</dbReference>
<dbReference type="PANTHER" id="PTHR11573">
    <property type="entry name" value="RIBONUCLEOSIDE-DIPHOSPHATE REDUCTASE LARGE CHAIN"/>
    <property type="match status" value="1"/>
</dbReference>
<dbReference type="InterPro" id="IPR000788">
    <property type="entry name" value="RNR_lg_C"/>
</dbReference>
<keyword evidence="3 6" id="KW-0560">Oxidoreductase</keyword>